<organism evidence="7 8">
    <name type="scientific">Selenomonas ruminantium subsp. lactilytica (strain NBRC 103574 / TAM6421)</name>
    <dbReference type="NCBI Taxonomy" id="927704"/>
    <lineage>
        <taxon>Bacteria</taxon>
        <taxon>Bacillati</taxon>
        <taxon>Bacillota</taxon>
        <taxon>Negativicutes</taxon>
        <taxon>Selenomonadales</taxon>
        <taxon>Selenomonadaceae</taxon>
        <taxon>Selenomonas</taxon>
    </lineage>
</organism>
<keyword evidence="7" id="KW-0614">Plasmid</keyword>
<evidence type="ECO:0000259" key="6">
    <source>
        <dbReference type="Pfam" id="PF01555"/>
    </source>
</evidence>
<dbReference type="InterPro" id="IPR001091">
    <property type="entry name" value="RM_Methyltransferase"/>
</dbReference>
<dbReference type="HOGENOM" id="CLU_024927_5_1_9"/>
<dbReference type="InterPro" id="IPR002941">
    <property type="entry name" value="DNA_methylase_N4/N6"/>
</dbReference>
<geneLocation type="plasmid" evidence="7 8">
    <name>pSRC4</name>
</geneLocation>
<dbReference type="GO" id="GO:0032259">
    <property type="term" value="P:methylation"/>
    <property type="evidence" value="ECO:0007669"/>
    <property type="project" value="UniProtKB-KW"/>
</dbReference>
<dbReference type="GO" id="GO:0003677">
    <property type="term" value="F:DNA binding"/>
    <property type="evidence" value="ECO:0007669"/>
    <property type="project" value="InterPro"/>
</dbReference>
<name>I0GVC1_SELRL</name>
<accession>I0GVC1</accession>
<dbReference type="InterPro" id="IPR002052">
    <property type="entry name" value="DNA_methylase_N6_adenine_CS"/>
</dbReference>
<keyword evidence="3 7" id="KW-0808">Transferase</keyword>
<reference evidence="7 8" key="1">
    <citation type="submission" date="2011-10" db="EMBL/GenBank/DDBJ databases">
        <title>Whole genome sequence of Selenomonas ruminantium subsp. lactilytica TAM6421.</title>
        <authorList>
            <person name="Oguchi A."/>
            <person name="Ankai A."/>
            <person name="Kaneko J."/>
            <person name="Yamada-Narita S."/>
            <person name="Fukui S."/>
            <person name="Takahashi M."/>
            <person name="Onodera T."/>
            <person name="Kojima S."/>
            <person name="Fushimi T."/>
            <person name="Abe N."/>
            <person name="Kamio Y."/>
            <person name="Yamazaki S."/>
            <person name="Fujita N."/>
        </authorList>
    </citation>
    <scope>NUCLEOTIDE SEQUENCE [LARGE SCALE GENOMIC DNA]</scope>
    <source>
        <strain evidence="8">NBRC 103574 / TAM6421</strain>
        <plasmid evidence="7 8">pSRC4</plasmid>
    </source>
</reference>
<feature type="domain" description="DNA methylase N-4/N-6" evidence="6">
    <location>
        <begin position="24"/>
        <end position="217"/>
    </location>
</feature>
<evidence type="ECO:0000256" key="4">
    <source>
        <dbReference type="ARBA" id="ARBA00022747"/>
    </source>
</evidence>
<dbReference type="PROSITE" id="PS00092">
    <property type="entry name" value="N6_MTASE"/>
    <property type="match status" value="1"/>
</dbReference>
<evidence type="ECO:0000313" key="8">
    <source>
        <dbReference type="Proteomes" id="UP000007887"/>
    </source>
</evidence>
<dbReference type="OrthoDB" id="9800801at2"/>
<evidence type="ECO:0000256" key="3">
    <source>
        <dbReference type="ARBA" id="ARBA00022679"/>
    </source>
</evidence>
<evidence type="ECO:0000256" key="1">
    <source>
        <dbReference type="ARBA" id="ARBA00006594"/>
    </source>
</evidence>
<evidence type="ECO:0000256" key="2">
    <source>
        <dbReference type="ARBA" id="ARBA00022603"/>
    </source>
</evidence>
<dbReference type="PATRIC" id="fig|927704.6.peg.3471"/>
<evidence type="ECO:0000313" key="7">
    <source>
        <dbReference type="EMBL" id="BAL84708.1"/>
    </source>
</evidence>
<sequence length="228" mass="26442">MLINKIVKGDCVKGMRETIKDASIDLIVTDPPYLVSYKTNYRKNKEHKFCSEIKNDNNPDLINDYIKECYRILKPNSAMYMFCSCVHIDKFMQMARDAGFNIKNNIVWVKNNWTAGDLQAAFGRQHEYILLLNKGRKKFHGKRLTDVWYFDRVAGSEQVHQNQKPIELIKRCIEYHSEPGQVIFDGFMGSGTTAVAALETHRNFVGFELDDEYHKVATARIDECKKMS</sequence>
<proteinExistence type="inferred from homology"/>
<keyword evidence="2 7" id="KW-0489">Methyltransferase</keyword>
<dbReference type="GO" id="GO:0008170">
    <property type="term" value="F:N-methyltransferase activity"/>
    <property type="evidence" value="ECO:0007669"/>
    <property type="project" value="InterPro"/>
</dbReference>
<evidence type="ECO:0000256" key="5">
    <source>
        <dbReference type="RuleBase" id="RU362026"/>
    </source>
</evidence>
<dbReference type="Proteomes" id="UP000007887">
    <property type="component" value="Plasmid pSRC4"/>
</dbReference>
<comment type="similarity">
    <text evidence="1 5">Belongs to the N(4)/N(6)-methyltransferase family.</text>
</comment>
<dbReference type="EC" id="2.1.1.-" evidence="5"/>
<dbReference type="SUPFAM" id="SSF53335">
    <property type="entry name" value="S-adenosyl-L-methionine-dependent methyltransferases"/>
    <property type="match status" value="1"/>
</dbReference>
<dbReference type="AlphaFoldDB" id="I0GVC1"/>
<dbReference type="GO" id="GO:0009307">
    <property type="term" value="P:DNA restriction-modification system"/>
    <property type="evidence" value="ECO:0007669"/>
    <property type="project" value="UniProtKB-KW"/>
</dbReference>
<dbReference type="EMBL" id="AP012294">
    <property type="protein sequence ID" value="BAL84708.1"/>
    <property type="molecule type" value="Genomic_DNA"/>
</dbReference>
<protein>
    <recommendedName>
        <fullName evidence="5">Methyltransferase</fullName>
        <ecNumber evidence="5">2.1.1.-</ecNumber>
    </recommendedName>
</protein>
<gene>
    <name evidence="7" type="ordered locus">SELR_pSRC400570</name>
</gene>
<dbReference type="REBASE" id="46719">
    <property type="entry name" value="M.Sru6421ORF400570P"/>
</dbReference>
<dbReference type="Gene3D" id="3.40.50.150">
    <property type="entry name" value="Vaccinia Virus protein VP39"/>
    <property type="match status" value="1"/>
</dbReference>
<dbReference type="PRINTS" id="PR00508">
    <property type="entry name" value="S21N4MTFRASE"/>
</dbReference>
<dbReference type="InterPro" id="IPR029063">
    <property type="entry name" value="SAM-dependent_MTases_sf"/>
</dbReference>
<dbReference type="RefSeq" id="WP_014426008.1">
    <property type="nucleotide sequence ID" value="NC_017069.1"/>
</dbReference>
<dbReference type="KEGG" id="sri:SELR_pSRC400570"/>
<dbReference type="Pfam" id="PF01555">
    <property type="entry name" value="N6_N4_Mtase"/>
    <property type="match status" value="1"/>
</dbReference>
<keyword evidence="4" id="KW-0680">Restriction system</keyword>